<dbReference type="EMBL" id="VJMH01006406">
    <property type="protein sequence ID" value="KAF0689882.1"/>
    <property type="molecule type" value="Genomic_DNA"/>
</dbReference>
<reference evidence="4" key="2">
    <citation type="submission" date="2019-06" db="EMBL/GenBank/DDBJ databases">
        <title>Genomics analysis of Aphanomyces spp. identifies a new class of oomycete effector associated with host adaptation.</title>
        <authorList>
            <person name="Gaulin E."/>
        </authorList>
    </citation>
    <scope>NUCLEOTIDE SEQUENCE</scope>
    <source>
        <strain evidence="4">CBS 578.67</strain>
    </source>
</reference>
<gene>
    <name evidence="5" type="primary">Aste57867_18703</name>
    <name evidence="4" type="ORF">As57867_018640</name>
    <name evidence="5" type="ORF">ASTE57867_18703</name>
</gene>
<dbReference type="InterPro" id="IPR036181">
    <property type="entry name" value="MIT_dom_sf"/>
</dbReference>
<feature type="domain" description="MIT" evidence="3">
    <location>
        <begin position="87"/>
        <end position="149"/>
    </location>
</feature>
<accession>A0A485LAS9</accession>
<dbReference type="OrthoDB" id="122397at2759"/>
<sequence length="446" mass="50019">MTSLEEQLANLRAGRAPSPPTSRTNISTSFISIPQHDEIGEDDWDDDSDPKPAAPSMLPPVVVVRPPVAQSPPPSSKNDVDQQQLYERAIEITKSAMAKERNREFEAAVEDYVDAGDIFTLIGRGESDPAVQRTLKKKAFSLLQRAEALADWLDARAARDDDSDDSDRLSTASTRAAADAEVDAAEKHIDCMKQELQQLKYSSQIMRADATDEMTQAATLPTEDPQRETIKRALVNEIHGLLNLPEINAFRTFQPLGSSLEKEQYAQDLKAQVAQLQRELQVEKASHNLSSAMRKQKYSADVEEQRRLQAEVHTLRQELMAHHAALEETRHSIVQITQDKLRLEAQSAQEVQSLQKELHSRASMPYTSTPPPPKDSRWKRTRESRMQWFQGPRGLQKDVAERYETPAAVASIPATRRRSDPVPQSPRTTSTRNLSDGETDSASIWL</sequence>
<feature type="region of interest" description="Disordered" evidence="2">
    <location>
        <begin position="352"/>
        <end position="446"/>
    </location>
</feature>
<evidence type="ECO:0000256" key="1">
    <source>
        <dbReference type="SAM" id="Coils"/>
    </source>
</evidence>
<dbReference type="Gene3D" id="1.20.58.80">
    <property type="entry name" value="Phosphotransferase system, lactose/cellobiose-type IIA subunit"/>
    <property type="match status" value="1"/>
</dbReference>
<organism evidence="5 6">
    <name type="scientific">Aphanomyces stellatus</name>
    <dbReference type="NCBI Taxonomy" id="120398"/>
    <lineage>
        <taxon>Eukaryota</taxon>
        <taxon>Sar</taxon>
        <taxon>Stramenopiles</taxon>
        <taxon>Oomycota</taxon>
        <taxon>Saprolegniomycetes</taxon>
        <taxon>Saprolegniales</taxon>
        <taxon>Verrucalvaceae</taxon>
        <taxon>Aphanomyces</taxon>
    </lineage>
</organism>
<feature type="compositionally biased region" description="Basic and acidic residues" evidence="2">
    <location>
        <begin position="374"/>
        <end position="385"/>
    </location>
</feature>
<name>A0A485LAS9_9STRA</name>
<feature type="compositionally biased region" description="Polar residues" evidence="2">
    <location>
        <begin position="425"/>
        <end position="446"/>
    </location>
</feature>
<feature type="compositionally biased region" description="Polar residues" evidence="2">
    <location>
        <begin position="21"/>
        <end position="32"/>
    </location>
</feature>
<proteinExistence type="predicted"/>
<dbReference type="InterPro" id="IPR007330">
    <property type="entry name" value="MIT_dom"/>
</dbReference>
<feature type="compositionally biased region" description="Basic and acidic residues" evidence="2">
    <location>
        <begin position="395"/>
        <end position="404"/>
    </location>
</feature>
<feature type="region of interest" description="Disordered" evidence="2">
    <location>
        <begin position="1"/>
        <end position="59"/>
    </location>
</feature>
<dbReference type="Pfam" id="PF04212">
    <property type="entry name" value="MIT"/>
    <property type="match status" value="1"/>
</dbReference>
<dbReference type="SUPFAM" id="SSF116846">
    <property type="entry name" value="MIT domain"/>
    <property type="match status" value="1"/>
</dbReference>
<keyword evidence="1" id="KW-0175">Coiled coil</keyword>
<protein>
    <submittedName>
        <fullName evidence="5">Aste57867_18703 protein</fullName>
    </submittedName>
</protein>
<feature type="compositionally biased region" description="Acidic residues" evidence="2">
    <location>
        <begin position="39"/>
        <end position="48"/>
    </location>
</feature>
<evidence type="ECO:0000313" key="4">
    <source>
        <dbReference type="EMBL" id="KAF0689882.1"/>
    </source>
</evidence>
<reference evidence="5 6" key="1">
    <citation type="submission" date="2019-03" db="EMBL/GenBank/DDBJ databases">
        <authorList>
            <person name="Gaulin E."/>
            <person name="Dumas B."/>
        </authorList>
    </citation>
    <scope>NUCLEOTIDE SEQUENCE [LARGE SCALE GENOMIC DNA]</scope>
    <source>
        <strain evidence="5">CBS 568.67</strain>
    </source>
</reference>
<dbReference type="Proteomes" id="UP000332933">
    <property type="component" value="Unassembled WGS sequence"/>
</dbReference>
<evidence type="ECO:0000313" key="6">
    <source>
        <dbReference type="Proteomes" id="UP000332933"/>
    </source>
</evidence>
<keyword evidence="6" id="KW-1185">Reference proteome</keyword>
<evidence type="ECO:0000259" key="3">
    <source>
        <dbReference type="Pfam" id="PF04212"/>
    </source>
</evidence>
<evidence type="ECO:0000313" key="5">
    <source>
        <dbReference type="EMBL" id="VFT95438.1"/>
    </source>
</evidence>
<feature type="coiled-coil region" evidence="1">
    <location>
        <begin position="175"/>
        <end position="202"/>
    </location>
</feature>
<dbReference type="EMBL" id="CAADRA010006427">
    <property type="protein sequence ID" value="VFT95438.1"/>
    <property type="molecule type" value="Genomic_DNA"/>
</dbReference>
<evidence type="ECO:0000256" key="2">
    <source>
        <dbReference type="SAM" id="MobiDB-lite"/>
    </source>
</evidence>
<dbReference type="AlphaFoldDB" id="A0A485LAS9"/>
<feature type="coiled-coil region" evidence="1">
    <location>
        <begin position="259"/>
        <end position="286"/>
    </location>
</feature>